<feature type="transmembrane region" description="Helical" evidence="6">
    <location>
        <begin position="80"/>
        <end position="103"/>
    </location>
</feature>
<feature type="domain" description="Cation efflux protein cytoplasmic" evidence="8">
    <location>
        <begin position="217"/>
        <end position="289"/>
    </location>
</feature>
<dbReference type="Gene3D" id="1.20.1510.10">
    <property type="entry name" value="Cation efflux protein transmembrane domain"/>
    <property type="match status" value="1"/>
</dbReference>
<dbReference type="InterPro" id="IPR058533">
    <property type="entry name" value="Cation_efflux_TM"/>
</dbReference>
<evidence type="ECO:0000256" key="2">
    <source>
        <dbReference type="ARBA" id="ARBA00022448"/>
    </source>
</evidence>
<evidence type="ECO:0000313" key="9">
    <source>
        <dbReference type="EMBL" id="HFH29893.1"/>
    </source>
</evidence>
<dbReference type="SUPFAM" id="SSF161111">
    <property type="entry name" value="Cation efflux protein transmembrane domain-like"/>
    <property type="match status" value="1"/>
</dbReference>
<name>A0A7C3EA04_9SPIR</name>
<dbReference type="InterPro" id="IPR027470">
    <property type="entry name" value="Cation_efflux_CTD"/>
</dbReference>
<dbReference type="GO" id="GO:0016020">
    <property type="term" value="C:membrane"/>
    <property type="evidence" value="ECO:0007669"/>
    <property type="project" value="UniProtKB-SubCell"/>
</dbReference>
<evidence type="ECO:0000256" key="3">
    <source>
        <dbReference type="ARBA" id="ARBA00022692"/>
    </source>
</evidence>
<dbReference type="GO" id="GO:0008324">
    <property type="term" value="F:monoatomic cation transmembrane transporter activity"/>
    <property type="evidence" value="ECO:0007669"/>
    <property type="project" value="InterPro"/>
</dbReference>
<evidence type="ECO:0000259" key="8">
    <source>
        <dbReference type="Pfam" id="PF16916"/>
    </source>
</evidence>
<dbReference type="NCBIfam" id="TIGR01297">
    <property type="entry name" value="CDF"/>
    <property type="match status" value="1"/>
</dbReference>
<feature type="transmembrane region" description="Helical" evidence="6">
    <location>
        <begin position="12"/>
        <end position="38"/>
    </location>
</feature>
<dbReference type="SUPFAM" id="SSF160240">
    <property type="entry name" value="Cation efflux protein cytoplasmic domain-like"/>
    <property type="match status" value="1"/>
</dbReference>
<dbReference type="InterPro" id="IPR036837">
    <property type="entry name" value="Cation_efflux_CTD_sf"/>
</dbReference>
<evidence type="ECO:0000256" key="5">
    <source>
        <dbReference type="ARBA" id="ARBA00023136"/>
    </source>
</evidence>
<evidence type="ECO:0000256" key="6">
    <source>
        <dbReference type="SAM" id="Phobius"/>
    </source>
</evidence>
<sequence length="308" mass="32938">MDTTKARLIKTASIIAMAGNALLALLKITIGLVAGSLAVVGDGIDSSTDVIIAMMSLIVASIIARPADAEHPWGHGRAETIATTVLAFILFFAGGQLIIRAFSSIFSGAHSEVPAPLALFVTVFSILGKLGLAWSQYYFGKRADSAMLKANGKNMVGDVVISSGVLIGVGLSILLKIGILDPIIAILVGLWVIRSSVSIFLEANMELMDGSSDTAPYTAVFNAVRTVPGTINPHRTRMRRIAGLWDIDIDIEVDPEMKVREAHHIANQVERAIKESVEGVYDIVVHIEPAGESDQHAEEQFGLRESEL</sequence>
<feature type="transmembrane region" description="Helical" evidence="6">
    <location>
        <begin position="50"/>
        <end position="68"/>
    </location>
</feature>
<feature type="domain" description="Cation efflux protein transmembrane" evidence="7">
    <location>
        <begin position="14"/>
        <end position="208"/>
    </location>
</feature>
<dbReference type="EMBL" id="DSVL01000317">
    <property type="protein sequence ID" value="HFH29893.1"/>
    <property type="molecule type" value="Genomic_DNA"/>
</dbReference>
<keyword evidence="5 6" id="KW-0472">Membrane</keyword>
<evidence type="ECO:0000256" key="1">
    <source>
        <dbReference type="ARBA" id="ARBA00004141"/>
    </source>
</evidence>
<comment type="caution">
    <text evidence="9">The sequence shown here is derived from an EMBL/GenBank/DDBJ whole genome shotgun (WGS) entry which is preliminary data.</text>
</comment>
<gene>
    <name evidence="9" type="ORF">ENS59_10345</name>
</gene>
<dbReference type="InterPro" id="IPR002524">
    <property type="entry name" value="Cation_efflux"/>
</dbReference>
<feature type="transmembrane region" description="Helical" evidence="6">
    <location>
        <begin position="155"/>
        <end position="177"/>
    </location>
</feature>
<reference evidence="9" key="1">
    <citation type="journal article" date="2020" name="mSystems">
        <title>Genome- and Community-Level Interaction Insights into Carbon Utilization and Element Cycling Functions of Hydrothermarchaeota in Hydrothermal Sediment.</title>
        <authorList>
            <person name="Zhou Z."/>
            <person name="Liu Y."/>
            <person name="Xu W."/>
            <person name="Pan J."/>
            <person name="Luo Z.H."/>
            <person name="Li M."/>
        </authorList>
    </citation>
    <scope>NUCLEOTIDE SEQUENCE [LARGE SCALE GENOMIC DNA]</scope>
    <source>
        <strain evidence="9">SpSt-503</strain>
    </source>
</reference>
<protein>
    <submittedName>
        <fullName evidence="9">Cation transporter</fullName>
    </submittedName>
</protein>
<dbReference type="Gene3D" id="3.30.70.1350">
    <property type="entry name" value="Cation efflux protein, cytoplasmic domain"/>
    <property type="match status" value="1"/>
</dbReference>
<accession>A0A7C3EA04</accession>
<comment type="subcellular location">
    <subcellularLocation>
        <location evidence="1">Membrane</location>
        <topology evidence="1">Multi-pass membrane protein</topology>
    </subcellularLocation>
</comment>
<evidence type="ECO:0000259" key="7">
    <source>
        <dbReference type="Pfam" id="PF01545"/>
    </source>
</evidence>
<proteinExistence type="predicted"/>
<feature type="transmembrane region" description="Helical" evidence="6">
    <location>
        <begin position="115"/>
        <end position="134"/>
    </location>
</feature>
<organism evidence="9">
    <name type="scientific">Gracilinema caldarium</name>
    <dbReference type="NCBI Taxonomy" id="215591"/>
    <lineage>
        <taxon>Bacteria</taxon>
        <taxon>Pseudomonadati</taxon>
        <taxon>Spirochaetota</taxon>
        <taxon>Spirochaetia</taxon>
        <taxon>Spirochaetales</taxon>
        <taxon>Breznakiellaceae</taxon>
        <taxon>Gracilinema</taxon>
    </lineage>
</organism>
<dbReference type="AlphaFoldDB" id="A0A7C3EA04"/>
<dbReference type="InterPro" id="IPR050291">
    <property type="entry name" value="CDF_Transporter"/>
</dbReference>
<dbReference type="PANTHER" id="PTHR43840:SF50">
    <property type="entry name" value="MANGANESE EFFLUX SYSTEM PROTEIN MNES"/>
    <property type="match status" value="1"/>
</dbReference>
<keyword evidence="3 6" id="KW-0812">Transmembrane</keyword>
<dbReference type="Pfam" id="PF01545">
    <property type="entry name" value="Cation_efflux"/>
    <property type="match status" value="1"/>
</dbReference>
<keyword evidence="4 6" id="KW-1133">Transmembrane helix</keyword>
<dbReference type="InterPro" id="IPR027469">
    <property type="entry name" value="Cation_efflux_TMD_sf"/>
</dbReference>
<dbReference type="PANTHER" id="PTHR43840">
    <property type="entry name" value="MITOCHONDRIAL METAL TRANSPORTER 1-RELATED"/>
    <property type="match status" value="1"/>
</dbReference>
<evidence type="ECO:0000256" key="4">
    <source>
        <dbReference type="ARBA" id="ARBA00022989"/>
    </source>
</evidence>
<keyword evidence="2" id="KW-0813">Transport</keyword>
<dbReference type="Pfam" id="PF16916">
    <property type="entry name" value="ZT_dimer"/>
    <property type="match status" value="1"/>
</dbReference>